<evidence type="ECO:0000256" key="1">
    <source>
        <dbReference type="SAM" id="Phobius"/>
    </source>
</evidence>
<proteinExistence type="predicted"/>
<feature type="transmembrane region" description="Helical" evidence="1">
    <location>
        <begin position="12"/>
        <end position="37"/>
    </location>
</feature>
<evidence type="ECO:0000313" key="3">
    <source>
        <dbReference type="Proteomes" id="UP000637720"/>
    </source>
</evidence>
<dbReference type="RefSeq" id="WP_054672081.1">
    <property type="nucleotide sequence ID" value="NZ_BMOF01000079.1"/>
</dbReference>
<evidence type="ECO:0008006" key="4">
    <source>
        <dbReference type="Google" id="ProtNLM"/>
    </source>
</evidence>
<protein>
    <recommendedName>
        <fullName evidence="4">DUF4190 domain-containing protein</fullName>
    </recommendedName>
</protein>
<sequence length="81" mass="8756">MKKDIKIVVSGILGILGLVAWIYPIIGILVALLGILISKNILKHENNNIAKMGFWLSVVCLILTLINSAVGAYMGYKGMIS</sequence>
<organism evidence="2 3">
    <name type="scientific">Calditerricola satsumensis</name>
    <dbReference type="NCBI Taxonomy" id="373054"/>
    <lineage>
        <taxon>Bacteria</taxon>
        <taxon>Bacillati</taxon>
        <taxon>Bacillota</taxon>
        <taxon>Bacilli</taxon>
        <taxon>Bacillales</taxon>
        <taxon>Bacillaceae</taxon>
        <taxon>Calditerricola</taxon>
    </lineage>
</organism>
<gene>
    <name evidence="2" type="ORF">GCM10007043_23050</name>
</gene>
<reference evidence="2" key="2">
    <citation type="submission" date="2020-09" db="EMBL/GenBank/DDBJ databases">
        <authorList>
            <person name="Sun Q."/>
            <person name="Ohkuma M."/>
        </authorList>
    </citation>
    <scope>NUCLEOTIDE SEQUENCE</scope>
    <source>
        <strain evidence="2">JCM 14719</strain>
    </source>
</reference>
<feature type="transmembrane region" description="Helical" evidence="1">
    <location>
        <begin position="52"/>
        <end position="76"/>
    </location>
</feature>
<dbReference type="EMBL" id="BMOF01000079">
    <property type="protein sequence ID" value="GGK08343.1"/>
    <property type="molecule type" value="Genomic_DNA"/>
</dbReference>
<keyword evidence="3" id="KW-1185">Reference proteome</keyword>
<keyword evidence="1" id="KW-1133">Transmembrane helix</keyword>
<reference evidence="2" key="1">
    <citation type="journal article" date="2014" name="Int. J. Syst. Evol. Microbiol.">
        <title>Complete genome sequence of Corynebacterium casei LMG S-19264T (=DSM 44701T), isolated from a smear-ripened cheese.</title>
        <authorList>
            <consortium name="US DOE Joint Genome Institute (JGI-PGF)"/>
            <person name="Walter F."/>
            <person name="Albersmeier A."/>
            <person name="Kalinowski J."/>
            <person name="Ruckert C."/>
        </authorList>
    </citation>
    <scope>NUCLEOTIDE SEQUENCE</scope>
    <source>
        <strain evidence="2">JCM 14719</strain>
    </source>
</reference>
<dbReference type="AlphaFoldDB" id="A0A8J3FG96"/>
<dbReference type="Proteomes" id="UP000637720">
    <property type="component" value="Unassembled WGS sequence"/>
</dbReference>
<comment type="caution">
    <text evidence="2">The sequence shown here is derived from an EMBL/GenBank/DDBJ whole genome shotgun (WGS) entry which is preliminary data.</text>
</comment>
<keyword evidence="1" id="KW-0472">Membrane</keyword>
<evidence type="ECO:0000313" key="2">
    <source>
        <dbReference type="EMBL" id="GGK08343.1"/>
    </source>
</evidence>
<accession>A0A8J3FG96</accession>
<name>A0A8J3FG96_9BACI</name>
<keyword evidence="1" id="KW-0812">Transmembrane</keyword>